<name>A0ABV6J2Z7_9BACL</name>
<comment type="caution">
    <text evidence="1">The sequence shown here is derived from an EMBL/GenBank/DDBJ whole genome shotgun (WGS) entry which is preliminary data.</text>
</comment>
<accession>A0ABV6J2Z7</accession>
<sequence>MILLSSHTELLRIYFDEVHNNGNFDQIGEIIHPQFVLHHAGGEEYVTLEQAIEITKMYLSSFPDMHFRIEQVIEKVDKVVVQTTFTGTHKGPMLNIPATGKSVVIQNVHIFRLENGKISEVWLYRDDLGLMRQLGVISIE</sequence>
<reference evidence="1 2" key="1">
    <citation type="submission" date="2024-09" db="EMBL/GenBank/DDBJ databases">
        <authorList>
            <person name="Sun Q."/>
            <person name="Mori K."/>
        </authorList>
    </citation>
    <scope>NUCLEOTIDE SEQUENCE [LARGE SCALE GENOMIC DNA]</scope>
    <source>
        <strain evidence="1 2">CCM 4839</strain>
    </source>
</reference>
<dbReference type="InterPro" id="IPR009959">
    <property type="entry name" value="Cyclase_SnoaL-like"/>
</dbReference>
<dbReference type="PANTHER" id="PTHR38436:SF1">
    <property type="entry name" value="ESTER CYCLASE"/>
    <property type="match status" value="1"/>
</dbReference>
<gene>
    <name evidence="1" type="ORF">ACFFJ8_02545</name>
</gene>
<dbReference type="PANTHER" id="PTHR38436">
    <property type="entry name" value="POLYKETIDE CYCLASE SNOAL-LIKE DOMAIN"/>
    <property type="match status" value="1"/>
</dbReference>
<dbReference type="Pfam" id="PF07366">
    <property type="entry name" value="SnoaL"/>
    <property type="match status" value="1"/>
</dbReference>
<organism evidence="1 2">
    <name type="scientific">Paenibacillus mendelii</name>
    <dbReference type="NCBI Taxonomy" id="206163"/>
    <lineage>
        <taxon>Bacteria</taxon>
        <taxon>Bacillati</taxon>
        <taxon>Bacillota</taxon>
        <taxon>Bacilli</taxon>
        <taxon>Bacillales</taxon>
        <taxon>Paenibacillaceae</taxon>
        <taxon>Paenibacillus</taxon>
    </lineage>
</organism>
<dbReference type="InterPro" id="IPR032710">
    <property type="entry name" value="NTF2-like_dom_sf"/>
</dbReference>
<protein>
    <submittedName>
        <fullName evidence="1">Ester cyclase</fullName>
    </submittedName>
</protein>
<dbReference type="Proteomes" id="UP001589818">
    <property type="component" value="Unassembled WGS sequence"/>
</dbReference>
<dbReference type="SUPFAM" id="SSF54427">
    <property type="entry name" value="NTF2-like"/>
    <property type="match status" value="1"/>
</dbReference>
<dbReference type="EMBL" id="JBHLVF010000006">
    <property type="protein sequence ID" value="MFC0390248.1"/>
    <property type="molecule type" value="Genomic_DNA"/>
</dbReference>
<proteinExistence type="predicted"/>
<evidence type="ECO:0000313" key="2">
    <source>
        <dbReference type="Proteomes" id="UP001589818"/>
    </source>
</evidence>
<dbReference type="Gene3D" id="3.10.450.50">
    <property type="match status" value="1"/>
</dbReference>
<evidence type="ECO:0000313" key="1">
    <source>
        <dbReference type="EMBL" id="MFC0390248.1"/>
    </source>
</evidence>
<keyword evidence="2" id="KW-1185">Reference proteome</keyword>
<dbReference type="RefSeq" id="WP_204819137.1">
    <property type="nucleotide sequence ID" value="NZ_JANHOF010000003.1"/>
</dbReference>